<comment type="caution">
    <text evidence="1">The sequence shown here is derived from an EMBL/GenBank/DDBJ whole genome shotgun (WGS) entry which is preliminary data.</text>
</comment>
<dbReference type="Proteomes" id="UP001165962">
    <property type="component" value="Unassembled WGS sequence"/>
</dbReference>
<organism evidence="1 2">
    <name type="scientific">Paenibacillus agricola</name>
    <dbReference type="NCBI Taxonomy" id="2716264"/>
    <lineage>
        <taxon>Bacteria</taxon>
        <taxon>Bacillati</taxon>
        <taxon>Bacillota</taxon>
        <taxon>Bacilli</taxon>
        <taxon>Bacillales</taxon>
        <taxon>Paenibacillaceae</taxon>
        <taxon>Paenibacillus</taxon>
    </lineage>
</organism>
<dbReference type="RefSeq" id="WP_166153662.1">
    <property type="nucleotide sequence ID" value="NZ_JAAOIW010000011.1"/>
</dbReference>
<reference evidence="1" key="1">
    <citation type="submission" date="2020-03" db="EMBL/GenBank/DDBJ databases">
        <title>Draft sequencing of Paenibacilllus sp. S3N08.</title>
        <authorList>
            <person name="Kim D.-U."/>
        </authorList>
    </citation>
    <scope>NUCLEOTIDE SEQUENCE</scope>
    <source>
        <strain evidence="1">S3N08</strain>
    </source>
</reference>
<protein>
    <submittedName>
        <fullName evidence="1">Uncharacterized protein</fullName>
    </submittedName>
</protein>
<keyword evidence="2" id="KW-1185">Reference proteome</keyword>
<sequence length="61" mass="7024">MLYQVINLRNFKSKSLTPAEILDMDYDSEGRVIIMGKDKENYFLLASKDIVEIEDITDIAP</sequence>
<accession>A0ABX0JC67</accession>
<gene>
    <name evidence="1" type="ORF">G9U52_26495</name>
</gene>
<dbReference type="EMBL" id="JAAOIW010000011">
    <property type="protein sequence ID" value="NHN33366.1"/>
    <property type="molecule type" value="Genomic_DNA"/>
</dbReference>
<proteinExistence type="predicted"/>
<evidence type="ECO:0000313" key="2">
    <source>
        <dbReference type="Proteomes" id="UP001165962"/>
    </source>
</evidence>
<name>A0ABX0JC67_9BACL</name>
<evidence type="ECO:0000313" key="1">
    <source>
        <dbReference type="EMBL" id="NHN33366.1"/>
    </source>
</evidence>